<protein>
    <recommendedName>
        <fullName evidence="1">RNA polymerase sigma factor 70 region 4 type 2 domain-containing protein</fullName>
    </recommendedName>
</protein>
<dbReference type="InterPro" id="IPR013324">
    <property type="entry name" value="RNA_pol_sigma_r3/r4-like"/>
</dbReference>
<name>A0ABQ1DZ92_9FIRM</name>
<dbReference type="Proteomes" id="UP000620147">
    <property type="component" value="Unassembled WGS sequence"/>
</dbReference>
<comment type="caution">
    <text evidence="2">The sequence shown here is derived from an EMBL/GenBank/DDBJ whole genome shotgun (WGS) entry which is preliminary data.</text>
</comment>
<gene>
    <name evidence="2" type="ORF">BUFA31_11120</name>
</gene>
<proteinExistence type="predicted"/>
<reference evidence="2 3" key="1">
    <citation type="submission" date="2020-06" db="EMBL/GenBank/DDBJ databases">
        <title>Characterization of fructooligosaccharide metabolism and fructooligosaccharide-degrading enzymes in human commensal butyrate producers.</title>
        <authorList>
            <person name="Tanno H."/>
            <person name="Fujii T."/>
            <person name="Hirano K."/>
            <person name="Maeno S."/>
            <person name="Tonozuka T."/>
            <person name="Sakamoto M."/>
            <person name="Ohkuma M."/>
            <person name="Tochio T."/>
            <person name="Endo A."/>
        </authorList>
    </citation>
    <scope>NUCLEOTIDE SEQUENCE [LARGE SCALE GENOMIC DNA]</scope>
    <source>
        <strain evidence="2 3">JCM 31056</strain>
    </source>
</reference>
<dbReference type="Pfam" id="PF08281">
    <property type="entry name" value="Sigma70_r4_2"/>
    <property type="match status" value="1"/>
</dbReference>
<organism evidence="2 3">
    <name type="scientific">Butyricicoccus faecihominis</name>
    <dbReference type="NCBI Taxonomy" id="1712515"/>
    <lineage>
        <taxon>Bacteria</taxon>
        <taxon>Bacillati</taxon>
        <taxon>Bacillota</taxon>
        <taxon>Clostridia</taxon>
        <taxon>Eubacteriales</taxon>
        <taxon>Butyricicoccaceae</taxon>
        <taxon>Butyricicoccus</taxon>
    </lineage>
</organism>
<evidence type="ECO:0000259" key="1">
    <source>
        <dbReference type="Pfam" id="PF08281"/>
    </source>
</evidence>
<accession>A0ABQ1DZ92</accession>
<feature type="domain" description="RNA polymerase sigma factor 70 region 4 type 2" evidence="1">
    <location>
        <begin position="77"/>
        <end position="126"/>
    </location>
</feature>
<sequence length="134" mass="15792">MAVYIVTVPDADRQMQAVEVSLEVYQVFIDGRRAEQRERYERRKHLDSRPLECCLYGKSVSETLEETFERMELAEKVWAGLSRLSPKQRQRLILHFWSGYSYAEIAAMENCNKATVMRSVKTGLKKFQKYFLKT</sequence>
<dbReference type="Gene3D" id="1.10.10.10">
    <property type="entry name" value="Winged helix-like DNA-binding domain superfamily/Winged helix DNA-binding domain"/>
    <property type="match status" value="1"/>
</dbReference>
<evidence type="ECO:0000313" key="2">
    <source>
        <dbReference type="EMBL" id="GFO87948.1"/>
    </source>
</evidence>
<dbReference type="EMBL" id="BLYJ01000010">
    <property type="protein sequence ID" value="GFO87948.1"/>
    <property type="molecule type" value="Genomic_DNA"/>
</dbReference>
<keyword evidence="3" id="KW-1185">Reference proteome</keyword>
<dbReference type="InterPro" id="IPR013249">
    <property type="entry name" value="RNA_pol_sigma70_r4_t2"/>
</dbReference>
<dbReference type="RefSeq" id="WP_188886320.1">
    <property type="nucleotide sequence ID" value="NZ_BLYJ01000010.1"/>
</dbReference>
<dbReference type="SUPFAM" id="SSF88659">
    <property type="entry name" value="Sigma3 and sigma4 domains of RNA polymerase sigma factors"/>
    <property type="match status" value="1"/>
</dbReference>
<dbReference type="InterPro" id="IPR036388">
    <property type="entry name" value="WH-like_DNA-bd_sf"/>
</dbReference>
<evidence type="ECO:0000313" key="3">
    <source>
        <dbReference type="Proteomes" id="UP000620147"/>
    </source>
</evidence>